<gene>
    <name evidence="1" type="ORF">SE17_10915</name>
</gene>
<dbReference type="InterPro" id="IPR003718">
    <property type="entry name" value="OsmC/Ohr_fam"/>
</dbReference>
<keyword evidence="2" id="KW-1185">Reference proteome</keyword>
<dbReference type="PANTHER" id="PTHR39624">
    <property type="entry name" value="PROTEIN INVOLVED IN RIMO-MEDIATED BETA-METHYLTHIOLATION OF RIBOSOMAL PROTEIN S12 YCAO"/>
    <property type="match status" value="1"/>
</dbReference>
<dbReference type="InterPro" id="IPR036102">
    <property type="entry name" value="OsmC/Ohrsf"/>
</dbReference>
<proteinExistence type="predicted"/>
<reference evidence="1 2" key="1">
    <citation type="submission" date="2015-09" db="EMBL/GenBank/DDBJ databases">
        <title>Draft genome sequence of Kouleothrix aurantiaca JCM 19913.</title>
        <authorList>
            <person name="Hemp J."/>
        </authorList>
    </citation>
    <scope>NUCLEOTIDE SEQUENCE [LARGE SCALE GENOMIC DNA]</scope>
    <source>
        <strain evidence="1 2">COM-B</strain>
    </source>
</reference>
<sequence>MAEVIVHSVGNLRQEIDAGAHTLIADEPVDVGGDNTGPNPYELLLGAIGACTSMTLLMYARRKQWPLEDVEVRMSHRRDYHRDCEECADKPVQIDLIERRITLKGDLDEAQRARLLEIAEKCPVHRTLTGTLKVRDTLENA</sequence>
<dbReference type="SUPFAM" id="SSF82784">
    <property type="entry name" value="OsmC-like"/>
    <property type="match status" value="1"/>
</dbReference>
<dbReference type="Gene3D" id="3.30.300.20">
    <property type="match status" value="1"/>
</dbReference>
<dbReference type="EMBL" id="LJCR01000312">
    <property type="protein sequence ID" value="KPV53215.1"/>
    <property type="molecule type" value="Genomic_DNA"/>
</dbReference>
<dbReference type="AlphaFoldDB" id="A0A0P9HEP0"/>
<evidence type="ECO:0000313" key="1">
    <source>
        <dbReference type="EMBL" id="KPV53215.1"/>
    </source>
</evidence>
<protein>
    <submittedName>
        <fullName evidence="1">Osmotically inducible protein C</fullName>
    </submittedName>
</protein>
<accession>A0A0P9HEP0</accession>
<dbReference type="Pfam" id="PF02566">
    <property type="entry name" value="OsmC"/>
    <property type="match status" value="1"/>
</dbReference>
<evidence type="ECO:0000313" key="2">
    <source>
        <dbReference type="Proteomes" id="UP000050509"/>
    </source>
</evidence>
<dbReference type="PANTHER" id="PTHR39624:SF2">
    <property type="entry name" value="OSMC-LIKE PROTEIN"/>
    <property type="match status" value="1"/>
</dbReference>
<dbReference type="Proteomes" id="UP000050509">
    <property type="component" value="Unassembled WGS sequence"/>
</dbReference>
<dbReference type="InterPro" id="IPR015946">
    <property type="entry name" value="KH_dom-like_a/b"/>
</dbReference>
<name>A0A0P9HEP0_9CHLR</name>
<comment type="caution">
    <text evidence="1">The sequence shown here is derived from an EMBL/GenBank/DDBJ whole genome shotgun (WGS) entry which is preliminary data.</text>
</comment>
<organism evidence="1 2">
    <name type="scientific">Kouleothrix aurantiaca</name>
    <dbReference type="NCBI Taxonomy" id="186479"/>
    <lineage>
        <taxon>Bacteria</taxon>
        <taxon>Bacillati</taxon>
        <taxon>Chloroflexota</taxon>
        <taxon>Chloroflexia</taxon>
        <taxon>Chloroflexales</taxon>
        <taxon>Roseiflexineae</taxon>
        <taxon>Roseiflexaceae</taxon>
        <taxon>Kouleothrix</taxon>
    </lineage>
</organism>